<dbReference type="RefSeq" id="WP_338047205.1">
    <property type="nucleotide sequence ID" value="NZ_JAFBFI010000007.1"/>
</dbReference>
<evidence type="ECO:0000313" key="1">
    <source>
        <dbReference type="EMBL" id="MBM7692470.1"/>
    </source>
</evidence>
<dbReference type="InterPro" id="IPR036513">
    <property type="entry name" value="STAS_dom_sf"/>
</dbReference>
<reference evidence="1 2" key="1">
    <citation type="submission" date="2021-01" db="EMBL/GenBank/DDBJ databases">
        <title>Genomic Encyclopedia of Type Strains, Phase IV (KMG-IV): sequencing the most valuable type-strain genomes for metagenomic binning, comparative biology and taxonomic classification.</title>
        <authorList>
            <person name="Goeker M."/>
        </authorList>
    </citation>
    <scope>NUCLEOTIDE SEQUENCE [LARGE SCALE GENOMIC DNA]</scope>
    <source>
        <strain evidence="1 2">DSM 105482</strain>
    </source>
</reference>
<dbReference type="EMBL" id="JAFBFI010000007">
    <property type="protein sequence ID" value="MBM7692470.1"/>
    <property type="molecule type" value="Genomic_DNA"/>
</dbReference>
<organism evidence="1 2">
    <name type="scientific">Peribacillus deserti</name>
    <dbReference type="NCBI Taxonomy" id="673318"/>
    <lineage>
        <taxon>Bacteria</taxon>
        <taxon>Bacillati</taxon>
        <taxon>Bacillota</taxon>
        <taxon>Bacilli</taxon>
        <taxon>Bacillales</taxon>
        <taxon>Bacillaceae</taxon>
        <taxon>Peribacillus</taxon>
    </lineage>
</organism>
<dbReference type="Gene3D" id="3.30.750.24">
    <property type="entry name" value="STAS domain"/>
    <property type="match status" value="1"/>
</dbReference>
<protein>
    <recommendedName>
        <fullName evidence="3">STAS domain-containing protein</fullName>
    </recommendedName>
</protein>
<comment type="caution">
    <text evidence="1">The sequence shown here is derived from an EMBL/GenBank/DDBJ whole genome shotgun (WGS) entry which is preliminary data.</text>
</comment>
<evidence type="ECO:0008006" key="3">
    <source>
        <dbReference type="Google" id="ProtNLM"/>
    </source>
</evidence>
<keyword evidence="2" id="KW-1185">Reference proteome</keyword>
<sequence length="44" mass="4939">MMGCKTVLTGLRPDLVRKMVPAGVRFEEDVETKGSLQETLKNIF</sequence>
<name>A0ABS2QHN3_9BACI</name>
<gene>
    <name evidence="1" type="ORF">JOC77_001900</name>
</gene>
<accession>A0ABS2QHN3</accession>
<evidence type="ECO:0000313" key="2">
    <source>
        <dbReference type="Proteomes" id="UP000823486"/>
    </source>
</evidence>
<proteinExistence type="predicted"/>
<dbReference type="Proteomes" id="UP000823486">
    <property type="component" value="Unassembled WGS sequence"/>
</dbReference>